<dbReference type="EMBL" id="GBRH01268461">
    <property type="protein sequence ID" value="JAD29434.1"/>
    <property type="molecule type" value="Transcribed_RNA"/>
</dbReference>
<proteinExistence type="predicted"/>
<reference evidence="1" key="2">
    <citation type="journal article" date="2015" name="Data Brief">
        <title>Shoot transcriptome of the giant reed, Arundo donax.</title>
        <authorList>
            <person name="Barrero R.A."/>
            <person name="Guerrero F.D."/>
            <person name="Moolhuijzen P."/>
            <person name="Goolsby J.A."/>
            <person name="Tidwell J."/>
            <person name="Bellgard S.E."/>
            <person name="Bellgard M.I."/>
        </authorList>
    </citation>
    <scope>NUCLEOTIDE SEQUENCE</scope>
    <source>
        <tissue evidence="1">Shoot tissue taken approximately 20 cm above the soil surface</tissue>
    </source>
</reference>
<organism evidence="1">
    <name type="scientific">Arundo donax</name>
    <name type="common">Giant reed</name>
    <name type="synonym">Donax arundinaceus</name>
    <dbReference type="NCBI Taxonomy" id="35708"/>
    <lineage>
        <taxon>Eukaryota</taxon>
        <taxon>Viridiplantae</taxon>
        <taxon>Streptophyta</taxon>
        <taxon>Embryophyta</taxon>
        <taxon>Tracheophyta</taxon>
        <taxon>Spermatophyta</taxon>
        <taxon>Magnoliopsida</taxon>
        <taxon>Liliopsida</taxon>
        <taxon>Poales</taxon>
        <taxon>Poaceae</taxon>
        <taxon>PACMAD clade</taxon>
        <taxon>Arundinoideae</taxon>
        <taxon>Arundineae</taxon>
        <taxon>Arundo</taxon>
    </lineage>
</organism>
<sequence>MFQLLMFVLQYF</sequence>
<reference evidence="1" key="1">
    <citation type="submission" date="2014-09" db="EMBL/GenBank/DDBJ databases">
        <authorList>
            <person name="Magalhaes I.L.F."/>
            <person name="Oliveira U."/>
            <person name="Santos F.R."/>
            <person name="Vidigal T.H.D.A."/>
            <person name="Brescovit A.D."/>
            <person name="Santos A.J."/>
        </authorList>
    </citation>
    <scope>NUCLEOTIDE SEQUENCE</scope>
    <source>
        <tissue evidence="1">Shoot tissue taken approximately 20 cm above the soil surface</tissue>
    </source>
</reference>
<protein>
    <submittedName>
        <fullName evidence="1">Uncharacterized protein</fullName>
    </submittedName>
</protein>
<accession>A0A0A8YRC4</accession>
<evidence type="ECO:0000313" key="1">
    <source>
        <dbReference type="EMBL" id="JAD29434.1"/>
    </source>
</evidence>
<name>A0A0A8YRC4_ARUDO</name>